<dbReference type="Pfam" id="PF02195">
    <property type="entry name" value="ParB_N"/>
    <property type="match status" value="1"/>
</dbReference>
<dbReference type="SMART" id="SM00470">
    <property type="entry name" value="ParB"/>
    <property type="match status" value="1"/>
</dbReference>
<dbReference type="Proteomes" id="UP000030700">
    <property type="component" value="Unassembled WGS sequence"/>
</dbReference>
<protein>
    <recommendedName>
        <fullName evidence="1">ParB-like N-terminal domain-containing protein</fullName>
    </recommendedName>
</protein>
<accession>A0A081BNA3</accession>
<dbReference type="Gene3D" id="3.90.1530.10">
    <property type="entry name" value="Conserved hypothetical protein from pyrococcus furiosus pfu- 392566-001, ParB domain"/>
    <property type="match status" value="1"/>
</dbReference>
<evidence type="ECO:0000259" key="1">
    <source>
        <dbReference type="SMART" id="SM00470"/>
    </source>
</evidence>
<evidence type="ECO:0000313" key="3">
    <source>
        <dbReference type="Proteomes" id="UP000030700"/>
    </source>
</evidence>
<dbReference type="EMBL" id="DF820457">
    <property type="protein sequence ID" value="GAK51869.1"/>
    <property type="molecule type" value="Genomic_DNA"/>
</dbReference>
<dbReference type="InterPro" id="IPR003115">
    <property type="entry name" value="ParB_N"/>
</dbReference>
<dbReference type="HOGENOM" id="CLU_074043_0_0_0"/>
<dbReference type="GO" id="GO:0007059">
    <property type="term" value="P:chromosome segregation"/>
    <property type="evidence" value="ECO:0007669"/>
    <property type="project" value="TreeGrafter"/>
</dbReference>
<dbReference type="PANTHER" id="PTHR33375">
    <property type="entry name" value="CHROMOSOME-PARTITIONING PROTEIN PARB-RELATED"/>
    <property type="match status" value="1"/>
</dbReference>
<keyword evidence="3" id="KW-1185">Reference proteome</keyword>
<dbReference type="STRING" id="1499966.U14_03115"/>
<dbReference type="InterPro" id="IPR036086">
    <property type="entry name" value="ParB/Sulfiredoxin_sf"/>
</dbReference>
<name>A0A081BNA3_9BACT</name>
<feature type="domain" description="ParB-like N-terminal" evidence="1">
    <location>
        <begin position="8"/>
        <end position="96"/>
    </location>
</feature>
<reference evidence="2" key="1">
    <citation type="journal article" date="2015" name="PeerJ">
        <title>First genomic representation of candidate bacterial phylum KSB3 points to enhanced environmental sensing as a trigger of wastewater bulking.</title>
        <authorList>
            <person name="Sekiguchi Y."/>
            <person name="Ohashi A."/>
            <person name="Parks D.H."/>
            <person name="Yamauchi T."/>
            <person name="Tyson G.W."/>
            <person name="Hugenholtz P."/>
        </authorList>
    </citation>
    <scope>NUCLEOTIDE SEQUENCE [LARGE SCALE GENOMIC DNA]</scope>
</reference>
<dbReference type="AlphaFoldDB" id="A0A081BNA3"/>
<gene>
    <name evidence="2" type="ORF">U14_03115</name>
</gene>
<dbReference type="InterPro" id="IPR050336">
    <property type="entry name" value="Chromosome_partition/occlusion"/>
</dbReference>
<evidence type="ECO:0000313" key="2">
    <source>
        <dbReference type="EMBL" id="GAK51869.1"/>
    </source>
</evidence>
<sequence>MFHIIEIAQLDFDDTTFSMSYPLTSATVAASVATVGVINPILVSGCACQGKYQIVAGFRRANIARDIGIPALPAQIYQVDPENPLAAFSVALCENAAHRVFNHVEKALILHKLSEIFHCPADELVQTFLPLLGLAPNEKVLAIYRQIAEFEDEHKPYLAAHDLPLSLLELLTALAPEDRRAAFKLVSALNINLNKLRELLTFAEEIALRDGCAMRDVLASAEIGAIIAHEKFSAPQKIEAIRDWLRKQRFPRLTALEQEYAAVLKRLKPPKGVQLTTDKSFEDETMSATFRFSTPEQLAVTAEHLAQLAGQPELNTLLRLIQEGK</sequence>
<dbReference type="GO" id="GO:0005694">
    <property type="term" value="C:chromosome"/>
    <property type="evidence" value="ECO:0007669"/>
    <property type="project" value="TreeGrafter"/>
</dbReference>
<dbReference type="SUPFAM" id="SSF110849">
    <property type="entry name" value="ParB/Sulfiredoxin"/>
    <property type="match status" value="1"/>
</dbReference>
<proteinExistence type="predicted"/>
<organism evidence="2">
    <name type="scientific">Candidatus Moduliflexus flocculans</name>
    <dbReference type="NCBI Taxonomy" id="1499966"/>
    <lineage>
        <taxon>Bacteria</taxon>
        <taxon>Candidatus Moduliflexota</taxon>
        <taxon>Candidatus Moduliflexia</taxon>
        <taxon>Candidatus Moduliflexales</taxon>
        <taxon>Candidatus Moduliflexaceae</taxon>
    </lineage>
</organism>
<dbReference type="PANTHER" id="PTHR33375:SF1">
    <property type="entry name" value="CHROMOSOME-PARTITIONING PROTEIN PARB-RELATED"/>
    <property type="match status" value="1"/>
</dbReference>